<evidence type="ECO:0000313" key="2">
    <source>
        <dbReference type="Proteomes" id="UP000799778"/>
    </source>
</evidence>
<dbReference type="PANTHER" id="PTHR14614">
    <property type="entry name" value="HEPATOCELLULAR CARCINOMA-ASSOCIATED ANTIGEN"/>
    <property type="match status" value="1"/>
</dbReference>
<dbReference type="RefSeq" id="XP_033381169.1">
    <property type="nucleotide sequence ID" value="XM_033531241.1"/>
</dbReference>
<evidence type="ECO:0008006" key="3">
    <source>
        <dbReference type="Google" id="ProtNLM"/>
    </source>
</evidence>
<dbReference type="Gene3D" id="3.40.50.150">
    <property type="entry name" value="Vaccinia Virus protein VP39"/>
    <property type="match status" value="1"/>
</dbReference>
<dbReference type="InterPro" id="IPR029063">
    <property type="entry name" value="SAM-dependent_MTases_sf"/>
</dbReference>
<proteinExistence type="predicted"/>
<dbReference type="Pfam" id="PF10294">
    <property type="entry name" value="Methyltransf_16"/>
    <property type="match status" value="1"/>
</dbReference>
<dbReference type="PANTHER" id="PTHR14614:SF147">
    <property type="entry name" value="S-ADENOSYLMETHIONINE-DEPENDENT METHYLTRANSFERASE OF THE SEVEN BETA-STRAND FAMILY"/>
    <property type="match status" value="1"/>
</dbReference>
<dbReference type="EMBL" id="ML978072">
    <property type="protein sequence ID" value="KAF2012830.1"/>
    <property type="molecule type" value="Genomic_DNA"/>
</dbReference>
<dbReference type="Proteomes" id="UP000799778">
    <property type="component" value="Unassembled WGS sequence"/>
</dbReference>
<protein>
    <recommendedName>
        <fullName evidence="3">S-adenosyl-L-methionine-dependent methyltransferase</fullName>
    </recommendedName>
</protein>
<dbReference type="GeneID" id="54288638"/>
<dbReference type="GO" id="GO:0008757">
    <property type="term" value="F:S-adenosylmethionine-dependent methyltransferase activity"/>
    <property type="evidence" value="ECO:0007669"/>
    <property type="project" value="UniProtKB-ARBA"/>
</dbReference>
<name>A0A6A5XJ99_9PLEO</name>
<evidence type="ECO:0000313" key="1">
    <source>
        <dbReference type="EMBL" id="KAF2012830.1"/>
    </source>
</evidence>
<keyword evidence="2" id="KW-1185">Reference proteome</keyword>
<organism evidence="1 2">
    <name type="scientific">Aaosphaeria arxii CBS 175.79</name>
    <dbReference type="NCBI Taxonomy" id="1450172"/>
    <lineage>
        <taxon>Eukaryota</taxon>
        <taxon>Fungi</taxon>
        <taxon>Dikarya</taxon>
        <taxon>Ascomycota</taxon>
        <taxon>Pezizomycotina</taxon>
        <taxon>Dothideomycetes</taxon>
        <taxon>Pleosporomycetidae</taxon>
        <taxon>Pleosporales</taxon>
        <taxon>Pleosporales incertae sedis</taxon>
        <taxon>Aaosphaeria</taxon>
    </lineage>
</organism>
<sequence length="388" mass="42032">MSLTGHYLTPTSSLPPVRSLVAASEEQILSSLRNLQTIYCPLRLPVTVHSDPRFKRVVSASTTPVDSGYVSHDESAGGVDAEAAIADLRADVFERNYVIRWLTALIARVEELSIESESVRECVLDDAAFILSSFSDSTEDGEDQSITRDFSFQTSLPDSNPVKVQLNDAPLTGVDHTDVGLQSWGASIILSELLCLDPTRFGLDGVSTVVELGAGTGLVSLTLATLLPQLPTSTTKPTVIATDYHPAVLDNLRANITTNFPSSPSSAVQTALLDWSSPSLTGPLSSPVDMLIAADVIYAPEHAQWLRDCAARMLVPSGVFWLIATVRKSGKFEGIADTVEAAFKIEDCPRYESTGRVFRILEKTEVEKKRGIGRGDESGYLLFRIGWD</sequence>
<dbReference type="SUPFAM" id="SSF53335">
    <property type="entry name" value="S-adenosyl-L-methionine-dependent methyltransferases"/>
    <property type="match status" value="1"/>
</dbReference>
<dbReference type="OrthoDB" id="433955at2759"/>
<dbReference type="InterPro" id="IPR019410">
    <property type="entry name" value="Methyltransf_16"/>
</dbReference>
<reference evidence="1" key="1">
    <citation type="journal article" date="2020" name="Stud. Mycol.">
        <title>101 Dothideomycetes genomes: a test case for predicting lifestyles and emergence of pathogens.</title>
        <authorList>
            <person name="Haridas S."/>
            <person name="Albert R."/>
            <person name="Binder M."/>
            <person name="Bloem J."/>
            <person name="Labutti K."/>
            <person name="Salamov A."/>
            <person name="Andreopoulos B."/>
            <person name="Baker S."/>
            <person name="Barry K."/>
            <person name="Bills G."/>
            <person name="Bluhm B."/>
            <person name="Cannon C."/>
            <person name="Castanera R."/>
            <person name="Culley D."/>
            <person name="Daum C."/>
            <person name="Ezra D."/>
            <person name="Gonzalez J."/>
            <person name="Henrissat B."/>
            <person name="Kuo A."/>
            <person name="Liang C."/>
            <person name="Lipzen A."/>
            <person name="Lutzoni F."/>
            <person name="Magnuson J."/>
            <person name="Mondo S."/>
            <person name="Nolan M."/>
            <person name="Ohm R."/>
            <person name="Pangilinan J."/>
            <person name="Park H.-J."/>
            <person name="Ramirez L."/>
            <person name="Alfaro M."/>
            <person name="Sun H."/>
            <person name="Tritt A."/>
            <person name="Yoshinaga Y."/>
            <person name="Zwiers L.-H."/>
            <person name="Turgeon B."/>
            <person name="Goodwin S."/>
            <person name="Spatafora J."/>
            <person name="Crous P."/>
            <person name="Grigoriev I."/>
        </authorList>
    </citation>
    <scope>NUCLEOTIDE SEQUENCE</scope>
    <source>
        <strain evidence="1">CBS 175.79</strain>
    </source>
</reference>
<dbReference type="AlphaFoldDB" id="A0A6A5XJ99"/>
<dbReference type="CDD" id="cd02440">
    <property type="entry name" value="AdoMet_MTases"/>
    <property type="match status" value="1"/>
</dbReference>
<gene>
    <name evidence="1" type="ORF">BU24DRAFT_453158</name>
</gene>
<accession>A0A6A5XJ99</accession>